<evidence type="ECO:0000256" key="13">
    <source>
        <dbReference type="ARBA" id="ARBA00047594"/>
    </source>
</evidence>
<feature type="transmembrane region" description="Helical" evidence="14">
    <location>
        <begin position="144"/>
        <end position="163"/>
    </location>
</feature>
<keyword evidence="14" id="KW-0573">Peptidoglycan synthesis</keyword>
<dbReference type="EC" id="3.6.1.27" evidence="3 14"/>
<feature type="transmembrane region" description="Helical" evidence="14">
    <location>
        <begin position="183"/>
        <end position="205"/>
    </location>
</feature>
<comment type="function">
    <text evidence="14">Catalyzes the dephosphorylation of undecaprenyl diphosphate (UPP). Confers resistance to bacitracin.</text>
</comment>
<keyword evidence="9 14" id="KW-0472">Membrane</keyword>
<dbReference type="GO" id="GO:0046677">
    <property type="term" value="P:response to antibiotic"/>
    <property type="evidence" value="ECO:0007669"/>
    <property type="project" value="UniProtKB-UniRule"/>
</dbReference>
<dbReference type="GO" id="GO:0005886">
    <property type="term" value="C:plasma membrane"/>
    <property type="evidence" value="ECO:0007669"/>
    <property type="project" value="UniProtKB-SubCell"/>
</dbReference>
<reference evidence="15 16" key="1">
    <citation type="submission" date="2018-01" db="EMBL/GenBank/DDBJ databases">
        <title>Genome sequence of a Cantenovulum-like bacteria.</title>
        <authorList>
            <person name="Tan W.R."/>
            <person name="Lau N.-S."/>
            <person name="Go F."/>
            <person name="Amirul A.-A.A."/>
        </authorList>
    </citation>
    <scope>NUCLEOTIDE SEQUENCE [LARGE SCALE GENOMIC DNA]</scope>
    <source>
        <strain evidence="15 16">CCB-QB4</strain>
    </source>
</reference>
<evidence type="ECO:0000256" key="14">
    <source>
        <dbReference type="HAMAP-Rule" id="MF_01006"/>
    </source>
</evidence>
<proteinExistence type="inferred from homology"/>
<feature type="transmembrane region" description="Helical" evidence="14">
    <location>
        <begin position="115"/>
        <end position="132"/>
    </location>
</feature>
<dbReference type="Proteomes" id="UP000244441">
    <property type="component" value="Chromosome"/>
</dbReference>
<keyword evidence="14" id="KW-0133">Cell shape</keyword>
<dbReference type="Pfam" id="PF02673">
    <property type="entry name" value="BacA"/>
    <property type="match status" value="1"/>
</dbReference>
<accession>A0A2S0VRU0</accession>
<keyword evidence="10 14" id="KW-0046">Antibiotic resistance</keyword>
<keyword evidence="5 14" id="KW-1003">Cell membrane</keyword>
<dbReference type="AlphaFoldDB" id="A0A2S0VRU0"/>
<gene>
    <name evidence="14" type="primary">uppP</name>
    <name evidence="15" type="ORF">C2869_10745</name>
</gene>
<evidence type="ECO:0000313" key="16">
    <source>
        <dbReference type="Proteomes" id="UP000244441"/>
    </source>
</evidence>
<comment type="catalytic activity">
    <reaction evidence="13 14">
        <text>di-trans,octa-cis-undecaprenyl diphosphate + H2O = di-trans,octa-cis-undecaprenyl phosphate + phosphate + H(+)</text>
        <dbReference type="Rhea" id="RHEA:28094"/>
        <dbReference type="ChEBI" id="CHEBI:15377"/>
        <dbReference type="ChEBI" id="CHEBI:15378"/>
        <dbReference type="ChEBI" id="CHEBI:43474"/>
        <dbReference type="ChEBI" id="CHEBI:58405"/>
        <dbReference type="ChEBI" id="CHEBI:60392"/>
        <dbReference type="EC" id="3.6.1.27"/>
    </reaction>
</comment>
<feature type="transmembrane region" description="Helical" evidence="14">
    <location>
        <begin position="85"/>
        <end position="103"/>
    </location>
</feature>
<evidence type="ECO:0000256" key="3">
    <source>
        <dbReference type="ARBA" id="ARBA00012374"/>
    </source>
</evidence>
<name>A0A2S0VRU0_9ALTE</name>
<dbReference type="EMBL" id="CP026604">
    <property type="protein sequence ID" value="AWB66882.1"/>
    <property type="molecule type" value="Genomic_DNA"/>
</dbReference>
<evidence type="ECO:0000256" key="12">
    <source>
        <dbReference type="ARBA" id="ARBA00032932"/>
    </source>
</evidence>
<dbReference type="GO" id="GO:0050380">
    <property type="term" value="F:undecaprenyl-diphosphatase activity"/>
    <property type="evidence" value="ECO:0007669"/>
    <property type="project" value="UniProtKB-UniRule"/>
</dbReference>
<evidence type="ECO:0000256" key="7">
    <source>
        <dbReference type="ARBA" id="ARBA00022801"/>
    </source>
</evidence>
<comment type="similarity">
    <text evidence="2 14">Belongs to the UppP family.</text>
</comment>
<dbReference type="NCBIfam" id="NF001393">
    <property type="entry name" value="PRK00281.2-4"/>
    <property type="match status" value="1"/>
</dbReference>
<feature type="transmembrane region" description="Helical" evidence="14">
    <location>
        <begin position="40"/>
        <end position="59"/>
    </location>
</feature>
<evidence type="ECO:0000256" key="11">
    <source>
        <dbReference type="ARBA" id="ARBA00032707"/>
    </source>
</evidence>
<evidence type="ECO:0000313" key="15">
    <source>
        <dbReference type="EMBL" id="AWB66882.1"/>
    </source>
</evidence>
<comment type="miscellaneous">
    <text evidence="14">Bacitracin is thought to be involved in the inhibition of peptidoglycan synthesis by sequestering undecaprenyl diphosphate, thereby reducing the pool of lipid carrier available.</text>
</comment>
<keyword evidence="16" id="KW-1185">Reference proteome</keyword>
<sequence length="268" mass="28872">MTTLQIIVLAIIQGITEFLPISSSAHLILPAQILGWQDQGTAFDVAVHVGSLLAVLIYFRKEVGDILFAWLKSLSTKQQTQNSRLGWLIIFATVPGVVFGYLMTGFVEDYARSPLVIASTTIGFGLLLWWADAKATQVKTLDTLNWKVAMGVGFAQALAVIPGTSRSGATITAGLMLGLTRDAAARFSFLLSIPIILAAATYYSLKLATDEAEPAMDLMAMITGGLFAFVSAYACIHLFLKAINSIGMLPFVIYRLILGAALLAFVYL</sequence>
<dbReference type="PANTHER" id="PTHR30622">
    <property type="entry name" value="UNDECAPRENYL-DIPHOSPHATASE"/>
    <property type="match status" value="1"/>
</dbReference>
<comment type="subcellular location">
    <subcellularLocation>
        <location evidence="1 14">Cell membrane</location>
        <topology evidence="1 14">Multi-pass membrane protein</topology>
    </subcellularLocation>
</comment>
<dbReference type="OrthoDB" id="9808289at2"/>
<evidence type="ECO:0000256" key="4">
    <source>
        <dbReference type="ARBA" id="ARBA00021581"/>
    </source>
</evidence>
<dbReference type="RefSeq" id="WP_108602938.1">
    <property type="nucleotide sequence ID" value="NZ_CP026604.1"/>
</dbReference>
<dbReference type="KEGG" id="cate:C2869_10745"/>
<feature type="transmembrane region" description="Helical" evidence="14">
    <location>
        <begin position="217"/>
        <end position="240"/>
    </location>
</feature>
<evidence type="ECO:0000256" key="8">
    <source>
        <dbReference type="ARBA" id="ARBA00022989"/>
    </source>
</evidence>
<dbReference type="NCBIfam" id="TIGR00753">
    <property type="entry name" value="undec_PP_bacA"/>
    <property type="match status" value="1"/>
</dbReference>
<keyword evidence="14" id="KW-0961">Cell wall biogenesis/degradation</keyword>
<evidence type="ECO:0000256" key="9">
    <source>
        <dbReference type="ARBA" id="ARBA00023136"/>
    </source>
</evidence>
<evidence type="ECO:0000256" key="6">
    <source>
        <dbReference type="ARBA" id="ARBA00022692"/>
    </source>
</evidence>
<evidence type="ECO:0000256" key="2">
    <source>
        <dbReference type="ARBA" id="ARBA00010621"/>
    </source>
</evidence>
<dbReference type="PANTHER" id="PTHR30622:SF4">
    <property type="entry name" value="UNDECAPRENYL-DIPHOSPHATASE"/>
    <property type="match status" value="1"/>
</dbReference>
<keyword evidence="7 14" id="KW-0378">Hydrolase</keyword>
<protein>
    <recommendedName>
        <fullName evidence="4 14">Undecaprenyl-diphosphatase</fullName>
        <ecNumber evidence="3 14">3.6.1.27</ecNumber>
    </recommendedName>
    <alternativeName>
        <fullName evidence="12 14">Bacitracin resistance protein</fullName>
    </alternativeName>
    <alternativeName>
        <fullName evidence="11 14">Undecaprenyl pyrophosphate phosphatase</fullName>
    </alternativeName>
</protein>
<dbReference type="GO" id="GO:0009252">
    <property type="term" value="P:peptidoglycan biosynthetic process"/>
    <property type="evidence" value="ECO:0007669"/>
    <property type="project" value="UniProtKB-KW"/>
</dbReference>
<dbReference type="HAMAP" id="MF_01006">
    <property type="entry name" value="Undec_diphosphatase"/>
    <property type="match status" value="1"/>
</dbReference>
<dbReference type="InterPro" id="IPR003824">
    <property type="entry name" value="UppP"/>
</dbReference>
<evidence type="ECO:0000256" key="10">
    <source>
        <dbReference type="ARBA" id="ARBA00023251"/>
    </source>
</evidence>
<evidence type="ECO:0000256" key="5">
    <source>
        <dbReference type="ARBA" id="ARBA00022475"/>
    </source>
</evidence>
<keyword evidence="8 14" id="KW-1133">Transmembrane helix</keyword>
<dbReference type="GO" id="GO:0008360">
    <property type="term" value="P:regulation of cell shape"/>
    <property type="evidence" value="ECO:0007669"/>
    <property type="project" value="UniProtKB-KW"/>
</dbReference>
<dbReference type="GO" id="GO:0071555">
    <property type="term" value="P:cell wall organization"/>
    <property type="evidence" value="ECO:0007669"/>
    <property type="project" value="UniProtKB-KW"/>
</dbReference>
<organism evidence="15 16">
    <name type="scientific">Saccharobesus litoralis</name>
    <dbReference type="NCBI Taxonomy" id="2172099"/>
    <lineage>
        <taxon>Bacteria</taxon>
        <taxon>Pseudomonadati</taxon>
        <taxon>Pseudomonadota</taxon>
        <taxon>Gammaproteobacteria</taxon>
        <taxon>Alteromonadales</taxon>
        <taxon>Alteromonadaceae</taxon>
        <taxon>Saccharobesus</taxon>
    </lineage>
</organism>
<feature type="transmembrane region" description="Helical" evidence="14">
    <location>
        <begin position="246"/>
        <end position="267"/>
    </location>
</feature>
<evidence type="ECO:0000256" key="1">
    <source>
        <dbReference type="ARBA" id="ARBA00004651"/>
    </source>
</evidence>
<keyword evidence="6 14" id="KW-0812">Transmembrane</keyword>